<gene>
    <name evidence="2" type="ORF">Taro_029924</name>
</gene>
<feature type="region of interest" description="Disordered" evidence="1">
    <location>
        <begin position="50"/>
        <end position="96"/>
    </location>
</feature>
<comment type="caution">
    <text evidence="2">The sequence shown here is derived from an EMBL/GenBank/DDBJ whole genome shotgun (WGS) entry which is preliminary data.</text>
</comment>
<dbReference type="GO" id="GO:0003676">
    <property type="term" value="F:nucleic acid binding"/>
    <property type="evidence" value="ECO:0007669"/>
    <property type="project" value="InterPro"/>
</dbReference>
<proteinExistence type="predicted"/>
<evidence type="ECO:0000313" key="3">
    <source>
        <dbReference type="Proteomes" id="UP000652761"/>
    </source>
</evidence>
<evidence type="ECO:0000313" key="2">
    <source>
        <dbReference type="EMBL" id="MQL97238.1"/>
    </source>
</evidence>
<keyword evidence="3" id="KW-1185">Reference proteome</keyword>
<feature type="region of interest" description="Disordered" evidence="1">
    <location>
        <begin position="124"/>
        <end position="165"/>
    </location>
</feature>
<evidence type="ECO:0008006" key="4">
    <source>
        <dbReference type="Google" id="ProtNLM"/>
    </source>
</evidence>
<dbReference type="EMBL" id="NMUH01002020">
    <property type="protein sequence ID" value="MQL97238.1"/>
    <property type="molecule type" value="Genomic_DNA"/>
</dbReference>
<evidence type="ECO:0000256" key="1">
    <source>
        <dbReference type="SAM" id="MobiDB-lite"/>
    </source>
</evidence>
<dbReference type="SUPFAM" id="SSF57756">
    <property type="entry name" value="Retrovirus zinc finger-like domains"/>
    <property type="match status" value="1"/>
</dbReference>
<dbReference type="Proteomes" id="UP000652761">
    <property type="component" value="Unassembled WGS sequence"/>
</dbReference>
<reference evidence="2" key="1">
    <citation type="submission" date="2017-07" db="EMBL/GenBank/DDBJ databases">
        <title>Taro Niue Genome Assembly and Annotation.</title>
        <authorList>
            <person name="Atibalentja N."/>
            <person name="Keating K."/>
            <person name="Fields C.J."/>
        </authorList>
    </citation>
    <scope>NUCLEOTIDE SEQUENCE</scope>
    <source>
        <strain evidence="2">Niue_2</strain>
        <tissue evidence="2">Leaf</tissue>
    </source>
</reference>
<feature type="compositionally biased region" description="Basic and acidic residues" evidence="1">
    <location>
        <begin position="124"/>
        <end position="157"/>
    </location>
</feature>
<sequence>MKARQFLNGLKPSYITQLAPLDIQTYTEMVKKAQLLEDVTNLTDRIKGRMVKKEYTSGSSSKPTNGKKRPLSITDGPSQERKPKVFTPPVPNKPGCKQCDKLGHTAEECWRKVGACLRCGSREHHIPDFPMLKENEKHPMGPKKPGESDGDCHTHEEGNEEDVQE</sequence>
<accession>A0A843VL38</accession>
<name>A0A843VL38_COLES</name>
<organism evidence="2 3">
    <name type="scientific">Colocasia esculenta</name>
    <name type="common">Wild taro</name>
    <name type="synonym">Arum esculentum</name>
    <dbReference type="NCBI Taxonomy" id="4460"/>
    <lineage>
        <taxon>Eukaryota</taxon>
        <taxon>Viridiplantae</taxon>
        <taxon>Streptophyta</taxon>
        <taxon>Embryophyta</taxon>
        <taxon>Tracheophyta</taxon>
        <taxon>Spermatophyta</taxon>
        <taxon>Magnoliopsida</taxon>
        <taxon>Liliopsida</taxon>
        <taxon>Araceae</taxon>
        <taxon>Aroideae</taxon>
        <taxon>Colocasieae</taxon>
        <taxon>Colocasia</taxon>
    </lineage>
</organism>
<dbReference type="InterPro" id="IPR036875">
    <property type="entry name" value="Znf_CCHC_sf"/>
</dbReference>
<protein>
    <recommendedName>
        <fullName evidence="4">CCHC-type domain-containing protein</fullName>
    </recommendedName>
</protein>
<dbReference type="AlphaFoldDB" id="A0A843VL38"/>
<dbReference type="GO" id="GO:0008270">
    <property type="term" value="F:zinc ion binding"/>
    <property type="evidence" value="ECO:0007669"/>
    <property type="project" value="InterPro"/>
</dbReference>
<dbReference type="Gene3D" id="4.10.60.10">
    <property type="entry name" value="Zinc finger, CCHC-type"/>
    <property type="match status" value="1"/>
</dbReference>